<dbReference type="SUPFAM" id="SSF56059">
    <property type="entry name" value="Glutathione synthetase ATP-binding domain-like"/>
    <property type="match status" value="1"/>
</dbReference>
<evidence type="ECO:0000256" key="2">
    <source>
        <dbReference type="ARBA" id="ARBA00022598"/>
    </source>
</evidence>
<dbReference type="PROSITE" id="PS50975">
    <property type="entry name" value="ATP_GRASP"/>
    <property type="match status" value="1"/>
</dbReference>
<comment type="caution">
    <text evidence="9">The sequence shown here is derived from an EMBL/GenBank/DDBJ whole genome shotgun (WGS) entry which is preliminary data.</text>
</comment>
<evidence type="ECO:0000256" key="1">
    <source>
        <dbReference type="ARBA" id="ARBA00001953"/>
    </source>
</evidence>
<name>A0AAE0CCL0_9CHLO</name>
<dbReference type="InterPro" id="IPR011761">
    <property type="entry name" value="ATP-grasp"/>
</dbReference>
<dbReference type="InterPro" id="IPR005481">
    <property type="entry name" value="BC-like_N"/>
</dbReference>
<dbReference type="FunFam" id="3.40.50.20:FF:000010">
    <property type="entry name" value="Propionyl-CoA carboxylase subunit alpha"/>
    <property type="match status" value="1"/>
</dbReference>
<protein>
    <submittedName>
        <fullName evidence="9">Uncharacterized protein</fullName>
    </submittedName>
</protein>
<dbReference type="InterPro" id="IPR050856">
    <property type="entry name" value="Biotin_carboxylase_complex"/>
</dbReference>
<comment type="cofactor">
    <cofactor evidence="1">
        <name>biotin</name>
        <dbReference type="ChEBI" id="CHEBI:57586"/>
    </cofactor>
</comment>
<dbReference type="GO" id="GO:0046872">
    <property type="term" value="F:metal ion binding"/>
    <property type="evidence" value="ECO:0007669"/>
    <property type="project" value="InterPro"/>
</dbReference>
<dbReference type="AlphaFoldDB" id="A0AAE0CCL0"/>
<proteinExistence type="predicted"/>
<evidence type="ECO:0000259" key="7">
    <source>
        <dbReference type="PROSITE" id="PS50975"/>
    </source>
</evidence>
<evidence type="ECO:0000256" key="6">
    <source>
        <dbReference type="PROSITE-ProRule" id="PRU00409"/>
    </source>
</evidence>
<dbReference type="PROSITE" id="PS50979">
    <property type="entry name" value="BC"/>
    <property type="match status" value="1"/>
</dbReference>
<evidence type="ECO:0000256" key="5">
    <source>
        <dbReference type="ARBA" id="ARBA00023267"/>
    </source>
</evidence>
<dbReference type="GO" id="GO:0005739">
    <property type="term" value="C:mitochondrion"/>
    <property type="evidence" value="ECO:0007669"/>
    <property type="project" value="TreeGrafter"/>
</dbReference>
<feature type="domain" description="Biotin carboxylation" evidence="8">
    <location>
        <begin position="41"/>
        <end position="269"/>
    </location>
</feature>
<evidence type="ECO:0000313" key="10">
    <source>
        <dbReference type="Proteomes" id="UP001190700"/>
    </source>
</evidence>
<dbReference type="EMBL" id="LGRX02026084">
    <property type="protein sequence ID" value="KAK3251367.1"/>
    <property type="molecule type" value="Genomic_DNA"/>
</dbReference>
<keyword evidence="10" id="KW-1185">Reference proteome</keyword>
<organism evidence="9 10">
    <name type="scientific">Cymbomonas tetramitiformis</name>
    <dbReference type="NCBI Taxonomy" id="36881"/>
    <lineage>
        <taxon>Eukaryota</taxon>
        <taxon>Viridiplantae</taxon>
        <taxon>Chlorophyta</taxon>
        <taxon>Pyramimonadophyceae</taxon>
        <taxon>Pyramimonadales</taxon>
        <taxon>Pyramimonadaceae</taxon>
        <taxon>Cymbomonas</taxon>
    </lineage>
</organism>
<evidence type="ECO:0000313" key="9">
    <source>
        <dbReference type="EMBL" id="KAK3251367.1"/>
    </source>
</evidence>
<feature type="domain" description="ATP-grasp" evidence="7">
    <location>
        <begin position="160"/>
        <end position="254"/>
    </location>
</feature>
<keyword evidence="3 6" id="KW-0547">Nucleotide-binding</keyword>
<dbReference type="GO" id="GO:0004485">
    <property type="term" value="F:methylcrotonoyl-CoA carboxylase activity"/>
    <property type="evidence" value="ECO:0007669"/>
    <property type="project" value="TreeGrafter"/>
</dbReference>
<dbReference type="InterPro" id="IPR005479">
    <property type="entry name" value="CPAse_ATP-bd"/>
</dbReference>
<dbReference type="Pfam" id="PF02786">
    <property type="entry name" value="CPSase_L_D2"/>
    <property type="match status" value="1"/>
</dbReference>
<dbReference type="GO" id="GO:0005524">
    <property type="term" value="F:ATP binding"/>
    <property type="evidence" value="ECO:0007669"/>
    <property type="project" value="UniProtKB-UniRule"/>
</dbReference>
<dbReference type="SUPFAM" id="SSF52440">
    <property type="entry name" value="PreATP-grasp domain"/>
    <property type="match status" value="1"/>
</dbReference>
<dbReference type="PANTHER" id="PTHR18866:SF33">
    <property type="entry name" value="METHYLCROTONOYL-COA CARBOXYLASE SUBUNIT ALPHA, MITOCHONDRIAL-RELATED"/>
    <property type="match status" value="1"/>
</dbReference>
<reference evidence="9 10" key="1">
    <citation type="journal article" date="2015" name="Genome Biol. Evol.">
        <title>Comparative Genomics of a Bacterivorous Green Alga Reveals Evolutionary Causalities and Consequences of Phago-Mixotrophic Mode of Nutrition.</title>
        <authorList>
            <person name="Burns J.A."/>
            <person name="Paasch A."/>
            <person name="Narechania A."/>
            <person name="Kim E."/>
        </authorList>
    </citation>
    <scope>NUCLEOTIDE SEQUENCE [LARGE SCALE GENOMIC DNA]</scope>
    <source>
        <strain evidence="9 10">PLY_AMNH</strain>
    </source>
</reference>
<keyword evidence="4 6" id="KW-0067">ATP-binding</keyword>
<evidence type="ECO:0000259" key="8">
    <source>
        <dbReference type="PROSITE" id="PS50979"/>
    </source>
</evidence>
<dbReference type="FunFam" id="3.30.1490.20:FF:000003">
    <property type="entry name" value="acetyl-CoA carboxylase isoform X1"/>
    <property type="match status" value="1"/>
</dbReference>
<sequence length="269" mass="29025">MNHLSRGLARAAVAKTRLFPHNLADLRPSSSLAAVEDFVKPLDKLLIANRGEIACRIIETAKRLGIRTVAVHSELDSNALHAKLADEAICIGPAAPSESYLRMERLVEAAIQTGAHAVHPGYGFLSENAKFADTLRAAGVTLVGPPAAAMLSMGDKKEAKSIMEKAGVPVVPGYHGSDQSLERLVEEAGRVGFPLLIKAVMGGGGKGMKLAWKQEDVEEALASAQREARAAFGDERVLLERFITRPRHIEVQVFCDQHGNGVYLFERDC</sequence>
<dbReference type="Pfam" id="PF00289">
    <property type="entry name" value="Biotin_carb_N"/>
    <property type="match status" value="1"/>
</dbReference>
<keyword evidence="2" id="KW-0436">Ligase</keyword>
<dbReference type="Gene3D" id="3.30.470.20">
    <property type="entry name" value="ATP-grasp fold, B domain"/>
    <property type="match status" value="1"/>
</dbReference>
<evidence type="ECO:0000256" key="3">
    <source>
        <dbReference type="ARBA" id="ARBA00022741"/>
    </source>
</evidence>
<dbReference type="InterPro" id="IPR016185">
    <property type="entry name" value="PreATP-grasp_dom_sf"/>
</dbReference>
<gene>
    <name evidence="9" type="ORF">CYMTET_39291</name>
</gene>
<evidence type="ECO:0000256" key="4">
    <source>
        <dbReference type="ARBA" id="ARBA00022840"/>
    </source>
</evidence>
<feature type="non-terminal residue" evidence="9">
    <location>
        <position position="269"/>
    </location>
</feature>
<dbReference type="Proteomes" id="UP001190700">
    <property type="component" value="Unassembled WGS sequence"/>
</dbReference>
<dbReference type="InterPro" id="IPR011764">
    <property type="entry name" value="Biotin_carboxylation_dom"/>
</dbReference>
<dbReference type="PANTHER" id="PTHR18866">
    <property type="entry name" value="CARBOXYLASE:PYRUVATE/ACETYL-COA/PROPIONYL-COA CARBOXYLASE"/>
    <property type="match status" value="1"/>
</dbReference>
<keyword evidence="5" id="KW-0092">Biotin</keyword>
<accession>A0AAE0CCL0</accession>